<gene>
    <name evidence="1" type="ORF">CLUMA_CG016067</name>
</gene>
<keyword evidence="2" id="KW-1185">Reference proteome</keyword>
<dbReference type="AlphaFoldDB" id="A0A1J1IQU2"/>
<evidence type="ECO:0000313" key="2">
    <source>
        <dbReference type="Proteomes" id="UP000183832"/>
    </source>
</evidence>
<dbReference type="Proteomes" id="UP000183832">
    <property type="component" value="Unassembled WGS sequence"/>
</dbReference>
<reference evidence="1 2" key="1">
    <citation type="submission" date="2015-04" db="EMBL/GenBank/DDBJ databases">
        <authorList>
            <person name="Syromyatnikov M.Y."/>
            <person name="Popov V.N."/>
        </authorList>
    </citation>
    <scope>NUCLEOTIDE SEQUENCE [LARGE SCALE GENOMIC DNA]</scope>
</reference>
<dbReference type="EMBL" id="CVRI01000058">
    <property type="protein sequence ID" value="CRL02605.1"/>
    <property type="molecule type" value="Genomic_DNA"/>
</dbReference>
<organism evidence="1 2">
    <name type="scientific">Clunio marinus</name>
    <dbReference type="NCBI Taxonomy" id="568069"/>
    <lineage>
        <taxon>Eukaryota</taxon>
        <taxon>Metazoa</taxon>
        <taxon>Ecdysozoa</taxon>
        <taxon>Arthropoda</taxon>
        <taxon>Hexapoda</taxon>
        <taxon>Insecta</taxon>
        <taxon>Pterygota</taxon>
        <taxon>Neoptera</taxon>
        <taxon>Endopterygota</taxon>
        <taxon>Diptera</taxon>
        <taxon>Nematocera</taxon>
        <taxon>Chironomoidea</taxon>
        <taxon>Chironomidae</taxon>
        <taxon>Clunio</taxon>
    </lineage>
</organism>
<name>A0A1J1IQU2_9DIPT</name>
<protein>
    <submittedName>
        <fullName evidence="1">CLUMA_CG016067, isoform A</fullName>
    </submittedName>
</protein>
<accession>A0A1J1IQU2</accession>
<evidence type="ECO:0000313" key="1">
    <source>
        <dbReference type="EMBL" id="CRL02605.1"/>
    </source>
</evidence>
<sequence length="88" mass="10333">MSMTKHSNVMKNNFQQLKLPFEKFSEKWAKLKSTAHEKKHKQRAAHIPMVLLFAFANVKEADEEEKNPINVNVDTKASEIKENMRKYT</sequence>
<proteinExistence type="predicted"/>